<keyword evidence="2" id="KW-1185">Reference proteome</keyword>
<organism evidence="1 2">
    <name type="scientific">Pichia sorbitophila (strain ATCC MYA-4447 / BCRC 22081 / CBS 7064 / NBRC 10061 / NRRL Y-12695)</name>
    <name type="common">Hybrid yeast</name>
    <dbReference type="NCBI Taxonomy" id="559304"/>
    <lineage>
        <taxon>Eukaryota</taxon>
        <taxon>Fungi</taxon>
        <taxon>Dikarya</taxon>
        <taxon>Ascomycota</taxon>
        <taxon>Saccharomycotina</taxon>
        <taxon>Pichiomycetes</taxon>
        <taxon>Debaryomycetaceae</taxon>
        <taxon>Millerozyma</taxon>
    </lineage>
</organism>
<name>G8YDE8_PICSO</name>
<dbReference type="EMBL" id="FO082050">
    <property type="protein sequence ID" value="CCE82979.1"/>
    <property type="molecule type" value="Genomic_DNA"/>
</dbReference>
<dbReference type="InParanoid" id="G8YDE8"/>
<dbReference type="HOGENOM" id="CLU_1619641_0_0_1"/>
<protein>
    <submittedName>
        <fullName evidence="1">Piso0_002750 protein</fullName>
    </submittedName>
</protein>
<evidence type="ECO:0000313" key="2">
    <source>
        <dbReference type="Proteomes" id="UP000005222"/>
    </source>
</evidence>
<gene>
    <name evidence="1" type="primary">Piso0_002750</name>
    <name evidence="1" type="ORF">GNLVRS01_PISO0J18753g</name>
</gene>
<reference evidence="1 2" key="1">
    <citation type="journal article" date="2012" name="G3 (Bethesda)">
        <title>Pichia sorbitophila, an interspecies yeast hybrid reveals early steps of genome resolution following polyploidization.</title>
        <authorList>
            <person name="Leh Louis V."/>
            <person name="Despons L."/>
            <person name="Friedrich A."/>
            <person name="Martin T."/>
            <person name="Durrens P."/>
            <person name="Casaregola S."/>
            <person name="Neuveglise C."/>
            <person name="Fairhead C."/>
            <person name="Marck C."/>
            <person name="Cruz J.A."/>
            <person name="Straub M.L."/>
            <person name="Kugler V."/>
            <person name="Sacerdot C."/>
            <person name="Uzunov Z."/>
            <person name="Thierry A."/>
            <person name="Weiss S."/>
            <person name="Bleykasten C."/>
            <person name="De Montigny J."/>
            <person name="Jacques N."/>
            <person name="Jung P."/>
            <person name="Lemaire M."/>
            <person name="Mallet S."/>
            <person name="Morel G."/>
            <person name="Richard G.F."/>
            <person name="Sarkar A."/>
            <person name="Savel G."/>
            <person name="Schacherer J."/>
            <person name="Seret M.L."/>
            <person name="Talla E."/>
            <person name="Samson G."/>
            <person name="Jubin C."/>
            <person name="Poulain J."/>
            <person name="Vacherie B."/>
            <person name="Barbe V."/>
            <person name="Pelletier E."/>
            <person name="Sherman D.J."/>
            <person name="Westhof E."/>
            <person name="Weissenbach J."/>
            <person name="Baret P.V."/>
            <person name="Wincker P."/>
            <person name="Gaillardin C."/>
            <person name="Dujon B."/>
            <person name="Souciet J.L."/>
        </authorList>
    </citation>
    <scope>NUCLEOTIDE SEQUENCE [LARGE SCALE GENOMIC DNA]</scope>
    <source>
        <strain evidence="2">ATCC MYA-4447 / BCRC 22081 / CBS 7064 / NBRC 10061 / NRRL Y-12695</strain>
    </source>
</reference>
<sequence length="164" mass="17873">MTVATNKYDMAGTHHSEKLVLDSPFWLECGPPESGSLLSQISEAKQQLEDPVSAAAHYADVLCVLDSCYNYIKTNAGQETSLQSHRTLNDALFGGSVPCSPIAPVQCPTPREPADIVLPSFVSMYGHYDWETDCSKKDSVKDFPPSFADSKQAAKTSYPHVGCR</sequence>
<dbReference type="AlphaFoldDB" id="G8YDE8"/>
<dbReference type="Proteomes" id="UP000005222">
    <property type="component" value="Chromosome J"/>
</dbReference>
<evidence type="ECO:0000313" key="1">
    <source>
        <dbReference type="EMBL" id="CCE82979.1"/>
    </source>
</evidence>
<accession>G8YDE8</accession>
<proteinExistence type="predicted"/>